<protein>
    <submittedName>
        <fullName evidence="3">Uncharacterized protein</fullName>
    </submittedName>
</protein>
<gene>
    <name evidence="3" type="ORF">J8C06_06715</name>
</gene>
<keyword evidence="4" id="KW-1185">Reference proteome</keyword>
<keyword evidence="2" id="KW-1133">Transmembrane helix</keyword>
<keyword evidence="2" id="KW-0472">Membrane</keyword>
<keyword evidence="2" id="KW-0812">Transmembrane</keyword>
<evidence type="ECO:0000313" key="3">
    <source>
        <dbReference type="EMBL" id="QUW02061.1"/>
    </source>
</evidence>
<dbReference type="RefSeq" id="WP_211427952.1">
    <property type="nucleotide sequence ID" value="NZ_CP072648.1"/>
</dbReference>
<proteinExistence type="predicted"/>
<name>A0ABX8B7M9_9BACT</name>
<accession>A0ABX8B7M9</accession>
<dbReference type="EMBL" id="CP072648">
    <property type="protein sequence ID" value="QUW02061.1"/>
    <property type="molecule type" value="Genomic_DNA"/>
</dbReference>
<feature type="region of interest" description="Disordered" evidence="1">
    <location>
        <begin position="35"/>
        <end position="55"/>
    </location>
</feature>
<evidence type="ECO:0000256" key="1">
    <source>
        <dbReference type="SAM" id="MobiDB-lite"/>
    </source>
</evidence>
<evidence type="ECO:0000256" key="2">
    <source>
        <dbReference type="SAM" id="Phobius"/>
    </source>
</evidence>
<sequence length="113" mass="11954">MPTPIPDTPDVVAPPPATSAAALVVSGEETLPDERVAARPGESLADSPASSDEGESFKQLLRDFVLGNNQNPDDMPGLRFYIVFAGMLVLALAGVAIVATLIGFVRWLGLFFR</sequence>
<evidence type="ECO:0000313" key="4">
    <source>
        <dbReference type="Proteomes" id="UP000676506"/>
    </source>
</evidence>
<organism evidence="3 4">
    <name type="scientific">Chloracidobacterium validum</name>
    <dbReference type="NCBI Taxonomy" id="2821543"/>
    <lineage>
        <taxon>Bacteria</taxon>
        <taxon>Pseudomonadati</taxon>
        <taxon>Acidobacteriota</taxon>
        <taxon>Terriglobia</taxon>
        <taxon>Terriglobales</taxon>
        <taxon>Acidobacteriaceae</taxon>
        <taxon>Chloracidobacterium</taxon>
    </lineage>
</organism>
<feature type="transmembrane region" description="Helical" evidence="2">
    <location>
        <begin position="80"/>
        <end position="105"/>
    </location>
</feature>
<reference evidence="3 4" key="1">
    <citation type="submission" date="2021-03" db="EMBL/GenBank/DDBJ databases">
        <title>Genomic and phenotypic characterization of Chloracidobacterium isolates provides evidence for multiple species.</title>
        <authorList>
            <person name="Saini M.K."/>
            <person name="Costas A.M.G."/>
            <person name="Tank M."/>
            <person name="Bryant D.A."/>
        </authorList>
    </citation>
    <scope>NUCLEOTIDE SEQUENCE [LARGE SCALE GENOMIC DNA]</scope>
    <source>
        <strain evidence="3 4">BV2-C</strain>
    </source>
</reference>
<dbReference type="Proteomes" id="UP000676506">
    <property type="component" value="Chromosome 1"/>
</dbReference>